<reference evidence="2 3" key="1">
    <citation type="submission" date="2019-01" db="EMBL/GenBank/DDBJ databases">
        <authorList>
            <person name="Chen W.-M."/>
        </authorList>
    </citation>
    <scope>NUCLEOTIDE SEQUENCE [LARGE SCALE GENOMIC DNA]</scope>
    <source>
        <strain evidence="2 3">YBJ-36</strain>
    </source>
</reference>
<dbReference type="RefSeq" id="WP_127703605.1">
    <property type="nucleotide sequence ID" value="NZ_SACK01000002.1"/>
</dbReference>
<evidence type="ECO:0000313" key="2">
    <source>
        <dbReference type="EMBL" id="RVU01230.1"/>
    </source>
</evidence>
<keyword evidence="1" id="KW-0472">Membrane</keyword>
<proteinExistence type="predicted"/>
<sequence>MLKNAFLKYILVCFFILAILEKTGVSVLSLMANGKHLTEALMDDQQDDDARTANESKESVKEYWLFENSLDMPEPYLYCQPLTYADNVANNPLAYFPSVPTPPPNPAV</sequence>
<protein>
    <submittedName>
        <fullName evidence="2">Uncharacterized protein</fullName>
    </submittedName>
</protein>
<gene>
    <name evidence="2" type="ORF">EOD41_04490</name>
</gene>
<dbReference type="OrthoDB" id="769806at2"/>
<evidence type="ECO:0000256" key="1">
    <source>
        <dbReference type="SAM" id="Phobius"/>
    </source>
</evidence>
<organism evidence="2 3">
    <name type="scientific">Mucilaginibacter limnophilus</name>
    <dbReference type="NCBI Taxonomy" id="1932778"/>
    <lineage>
        <taxon>Bacteria</taxon>
        <taxon>Pseudomonadati</taxon>
        <taxon>Bacteroidota</taxon>
        <taxon>Sphingobacteriia</taxon>
        <taxon>Sphingobacteriales</taxon>
        <taxon>Sphingobacteriaceae</taxon>
        <taxon>Mucilaginibacter</taxon>
    </lineage>
</organism>
<keyword evidence="1" id="KW-1133">Transmembrane helix</keyword>
<evidence type="ECO:0000313" key="3">
    <source>
        <dbReference type="Proteomes" id="UP000282759"/>
    </source>
</evidence>
<name>A0A3S2VN22_9SPHI</name>
<comment type="caution">
    <text evidence="2">The sequence shown here is derived from an EMBL/GenBank/DDBJ whole genome shotgun (WGS) entry which is preliminary data.</text>
</comment>
<dbReference type="Proteomes" id="UP000282759">
    <property type="component" value="Unassembled WGS sequence"/>
</dbReference>
<dbReference type="AlphaFoldDB" id="A0A3S2VN22"/>
<accession>A0A3S2VN22</accession>
<dbReference type="EMBL" id="SACK01000002">
    <property type="protein sequence ID" value="RVU01230.1"/>
    <property type="molecule type" value="Genomic_DNA"/>
</dbReference>
<keyword evidence="1" id="KW-0812">Transmembrane</keyword>
<keyword evidence="3" id="KW-1185">Reference proteome</keyword>
<feature type="transmembrane region" description="Helical" evidence="1">
    <location>
        <begin position="6"/>
        <end position="32"/>
    </location>
</feature>